<name>A0ABX0CEK1_9NOCA</name>
<accession>A0ABX0CEK1</accession>
<dbReference type="RefSeq" id="WP_163828088.1">
    <property type="nucleotide sequence ID" value="NZ_JAAGUX010000002.1"/>
</dbReference>
<protein>
    <submittedName>
        <fullName evidence="1">Uncharacterized protein</fullName>
    </submittedName>
</protein>
<proteinExistence type="predicted"/>
<dbReference type="Proteomes" id="UP000470876">
    <property type="component" value="Unassembled WGS sequence"/>
</dbReference>
<comment type="caution">
    <text evidence="1">The sequence shown here is derived from an EMBL/GenBank/DDBJ whole genome shotgun (WGS) entry which is preliminary data.</text>
</comment>
<organism evidence="1 2">
    <name type="scientific">Nocardia cyriacigeorgica</name>
    <dbReference type="NCBI Taxonomy" id="135487"/>
    <lineage>
        <taxon>Bacteria</taxon>
        <taxon>Bacillati</taxon>
        <taxon>Actinomycetota</taxon>
        <taxon>Actinomycetes</taxon>
        <taxon>Mycobacteriales</taxon>
        <taxon>Nocardiaceae</taxon>
        <taxon>Nocardia</taxon>
    </lineage>
</organism>
<sequence length="70" mass="7951">MSTRQRIEDRARELGCFPDPENRTDRQLLDAIQAEQAAAAWMNRFAQLSSDEAKSDAVRRLRDELTSGNA</sequence>
<evidence type="ECO:0000313" key="1">
    <source>
        <dbReference type="EMBL" id="NEW54447.1"/>
    </source>
</evidence>
<gene>
    <name evidence="1" type="ORF">GV794_02040</name>
</gene>
<reference evidence="1 2" key="1">
    <citation type="submission" date="2020-01" db="EMBL/GenBank/DDBJ databases">
        <title>Genetics and antimicrobial susceptibilities of Nocardia species isolated from the soil; a comparison with species isolated from humans.</title>
        <authorList>
            <person name="Carrasco G."/>
            <person name="Monzon S."/>
            <person name="Sansegundo M."/>
            <person name="Garcia E."/>
            <person name="Garrido N."/>
            <person name="Medina M.J."/>
            <person name="Villalon P."/>
            <person name="Ramirez-Arocha A.C."/>
            <person name="Jimenez P."/>
            <person name="Cuesta I."/>
            <person name="Valdezate S."/>
        </authorList>
    </citation>
    <scope>NUCLEOTIDE SEQUENCE [LARGE SCALE GENOMIC DNA]</scope>
    <source>
        <strain evidence="1 2">CNM20110649</strain>
    </source>
</reference>
<dbReference type="EMBL" id="JAAGUX010000002">
    <property type="protein sequence ID" value="NEW54447.1"/>
    <property type="molecule type" value="Genomic_DNA"/>
</dbReference>
<evidence type="ECO:0000313" key="2">
    <source>
        <dbReference type="Proteomes" id="UP000470876"/>
    </source>
</evidence>
<keyword evidence="2" id="KW-1185">Reference proteome</keyword>